<dbReference type="PANTHER" id="PTHR42850">
    <property type="entry name" value="METALLOPHOSPHOESTERASE"/>
    <property type="match status" value="1"/>
</dbReference>
<sequence length="280" mass="31375">MPLYTFIGDIHSAADDLAVLLADPEVTATRLIFLGDYIDGTAARYFGHATESAPLAPLKVLTMVRKRVREYGDVALLGNHDEFWLRTAHGDDNATATWVLNGGHRTWRKLGIYSSNPNHVRRALNGARLKPDTDFLAHLPLMWQHGRLLAMHAGVNWQYPLTQQTTTDLLWIRDDYYDDFTTGSHCWHRNLFNKVIITGHTPVQTLTGSHTGYLKMQADAQDVPRYLIDAGSRSGLFDGGICALTLTVDGEFVRAKRVIKGHRYDGQQIVTPAMLVDQAH</sequence>
<evidence type="ECO:0000313" key="2">
    <source>
        <dbReference type="EMBL" id="KZU94059.1"/>
    </source>
</evidence>
<dbReference type="AlphaFoldDB" id="A0A165RD57"/>
<evidence type="ECO:0000313" key="5">
    <source>
        <dbReference type="Proteomes" id="UP000094892"/>
    </source>
</evidence>
<dbReference type="GO" id="GO:0004722">
    <property type="term" value="F:protein serine/threonine phosphatase activity"/>
    <property type="evidence" value="ECO:0007669"/>
    <property type="project" value="UniProtKB-EC"/>
</dbReference>
<evidence type="ECO:0000259" key="1">
    <source>
        <dbReference type="Pfam" id="PF00149"/>
    </source>
</evidence>
<dbReference type="GO" id="GO:0110154">
    <property type="term" value="P:RNA decapping"/>
    <property type="evidence" value="ECO:0007669"/>
    <property type="project" value="TreeGrafter"/>
</dbReference>
<dbReference type="Proteomes" id="UP000094892">
    <property type="component" value="Unassembled WGS sequence"/>
</dbReference>
<dbReference type="InterPro" id="IPR050126">
    <property type="entry name" value="Ap4A_hydrolase"/>
</dbReference>
<evidence type="ECO:0000313" key="3">
    <source>
        <dbReference type="EMBL" id="ODO60572.1"/>
    </source>
</evidence>
<dbReference type="KEGG" id="lpb:SH83_02385"/>
<comment type="caution">
    <text evidence="2">The sequence shown here is derived from an EMBL/GenBank/DDBJ whole genome shotgun (WGS) entry which is preliminary data.</text>
</comment>
<accession>A0A165RD57</accession>
<proteinExistence type="predicted"/>
<name>A0A165RD57_LACPN</name>
<dbReference type="Proteomes" id="UP000076882">
    <property type="component" value="Unassembled WGS sequence"/>
</dbReference>
<organism evidence="2 4">
    <name type="scientific">Lactiplantibacillus plantarum</name>
    <name type="common">Lactobacillus plantarum</name>
    <dbReference type="NCBI Taxonomy" id="1590"/>
    <lineage>
        <taxon>Bacteria</taxon>
        <taxon>Bacillati</taxon>
        <taxon>Bacillota</taxon>
        <taxon>Bacilli</taxon>
        <taxon>Lactobacillales</taxon>
        <taxon>Lactobacillaceae</taxon>
        <taxon>Lactiplantibacillus</taxon>
    </lineage>
</organism>
<dbReference type="GO" id="GO:0008803">
    <property type="term" value="F:bis(5'-nucleosyl)-tetraphosphatase (symmetrical) activity"/>
    <property type="evidence" value="ECO:0007669"/>
    <property type="project" value="TreeGrafter"/>
</dbReference>
<dbReference type="EC" id="3.1.3.16" evidence="3"/>
<protein>
    <submittedName>
        <fullName evidence="3">Protein-serine/threonine phosphatase</fullName>
        <ecNumber evidence="3">3.1.3.16</ecNumber>
    </submittedName>
    <submittedName>
        <fullName evidence="2">Serine/threonine protein phosphatase familyprotein</fullName>
    </submittedName>
</protein>
<gene>
    <name evidence="3" type="primary">pphA</name>
    <name evidence="2" type="ORF">Lp19_2033</name>
    <name evidence="3" type="ORF">LPJSA22_00514</name>
</gene>
<reference evidence="3 5" key="2">
    <citation type="submission" date="2016-08" db="EMBL/GenBank/DDBJ databases">
        <title>Genome sequencing of Lactobacillus plantarum JSA22, isolated from fermented soybean paste.</title>
        <authorList>
            <person name="Choi H.S."/>
        </authorList>
    </citation>
    <scope>NUCLEOTIDE SEQUENCE [LARGE SCALE GENOMIC DNA]</scope>
    <source>
        <strain evidence="3 5">JSA22</strain>
    </source>
</reference>
<dbReference type="InterPro" id="IPR004843">
    <property type="entry name" value="Calcineurin-like_PHP"/>
</dbReference>
<dbReference type="EMBL" id="MCOL01000001">
    <property type="protein sequence ID" value="ODO60572.1"/>
    <property type="molecule type" value="Genomic_DNA"/>
</dbReference>
<evidence type="ECO:0000313" key="4">
    <source>
        <dbReference type="Proteomes" id="UP000076882"/>
    </source>
</evidence>
<dbReference type="RefSeq" id="WP_003640892.1">
    <property type="nucleotide sequence ID" value="NZ_AP028145.1"/>
</dbReference>
<dbReference type="GO" id="GO:0005737">
    <property type="term" value="C:cytoplasm"/>
    <property type="evidence" value="ECO:0007669"/>
    <property type="project" value="TreeGrafter"/>
</dbReference>
<dbReference type="SUPFAM" id="SSF56300">
    <property type="entry name" value="Metallo-dependent phosphatases"/>
    <property type="match status" value="1"/>
</dbReference>
<dbReference type="PANTHER" id="PTHR42850:SF4">
    <property type="entry name" value="ZINC-DEPENDENT ENDOPOLYPHOSPHATASE"/>
    <property type="match status" value="1"/>
</dbReference>
<dbReference type="PATRIC" id="fig|1590.144.peg.498"/>
<dbReference type="InterPro" id="IPR029052">
    <property type="entry name" value="Metallo-depent_PP-like"/>
</dbReference>
<dbReference type="EMBL" id="LUXM01000033">
    <property type="protein sequence ID" value="KZU94059.1"/>
    <property type="molecule type" value="Genomic_DNA"/>
</dbReference>
<feature type="domain" description="Calcineurin-like phosphoesterase" evidence="1">
    <location>
        <begin position="5"/>
        <end position="205"/>
    </location>
</feature>
<dbReference type="Gene3D" id="3.60.21.10">
    <property type="match status" value="1"/>
</dbReference>
<reference evidence="2 4" key="1">
    <citation type="submission" date="2016-03" db="EMBL/GenBank/DDBJ databases">
        <title>Comparative genomics of 54 Lactobacillus plantarum strains reveals genomic uncoupling from niche constraints.</title>
        <authorList>
            <person name="Martino M.E."/>
        </authorList>
    </citation>
    <scope>NUCLEOTIDE SEQUENCE [LARGE SCALE GENOMIC DNA]</scope>
    <source>
        <strain evidence="2 4">19.1</strain>
    </source>
</reference>
<keyword evidence="3" id="KW-0378">Hydrolase</keyword>
<dbReference type="Pfam" id="PF00149">
    <property type="entry name" value="Metallophos"/>
    <property type="match status" value="1"/>
</dbReference>